<name>A0ABR2MKJ2_9ASPA</name>
<dbReference type="Gene3D" id="1.25.10.10">
    <property type="entry name" value="Leucine-rich Repeat Variant"/>
    <property type="match status" value="1"/>
</dbReference>
<dbReference type="InterPro" id="IPR011989">
    <property type="entry name" value="ARM-like"/>
</dbReference>
<evidence type="ECO:0000256" key="1">
    <source>
        <dbReference type="ARBA" id="ARBA00006854"/>
    </source>
</evidence>
<keyword evidence="4" id="KW-1185">Reference proteome</keyword>
<dbReference type="Pfam" id="PF07814">
    <property type="entry name" value="WAPL"/>
    <property type="match status" value="1"/>
</dbReference>
<dbReference type="Proteomes" id="UP001412067">
    <property type="component" value="Unassembled WGS sequence"/>
</dbReference>
<dbReference type="InterPro" id="IPR039874">
    <property type="entry name" value="WAPL"/>
</dbReference>
<protein>
    <recommendedName>
        <fullName evidence="2">Wings apart-like protein C-terminal domain-containing protein</fullName>
    </recommendedName>
</protein>
<dbReference type="InterPro" id="IPR022771">
    <property type="entry name" value="WAPL_C"/>
</dbReference>
<sequence length="448" mass="48158">MPEPVQLHNTVDDPCALVDNPARSRKARNLVPENARFSVSAPLRTIADDYDARYLLAAPLYPIPLDPVSSCYCAVVAYLPARRPTHIYLCRGSQASYAAFLLLSLLSVEADGLLDSRACIRFLLKLLNPPISHSVEKKAPKIRFNLLEIQKPQTLNSTIKGDDSSSRALLLKVKEILVSCNSIKPGSENDDDMKRPELSSRWIALLTMEKACSSTVSFEDATETRKTGGKFKESLRELKGLDAIFDVVADCHSTLQDYLLSMKAKLDSDGSPLSFVGIVISCIKFLSGLSLLQNTSDGSNDGKLTCLPKNSLVPKMGKNTGGPLGADAKVAGQGDSCPRIIKVHFYDAGTGVPLPRHLGISTKGPTWSEPLGADAKVAGQVDSCPRIIKVHFYDAGTGVHLPRHLGISTKGPTWSGPLGADAKVAGQVDSCPRIIHSPFSDALSSDIA</sequence>
<organism evidence="3 4">
    <name type="scientific">Platanthera guangdongensis</name>
    <dbReference type="NCBI Taxonomy" id="2320717"/>
    <lineage>
        <taxon>Eukaryota</taxon>
        <taxon>Viridiplantae</taxon>
        <taxon>Streptophyta</taxon>
        <taxon>Embryophyta</taxon>
        <taxon>Tracheophyta</taxon>
        <taxon>Spermatophyta</taxon>
        <taxon>Magnoliopsida</taxon>
        <taxon>Liliopsida</taxon>
        <taxon>Asparagales</taxon>
        <taxon>Orchidaceae</taxon>
        <taxon>Orchidoideae</taxon>
        <taxon>Orchideae</taxon>
        <taxon>Orchidinae</taxon>
        <taxon>Platanthera</taxon>
    </lineage>
</organism>
<dbReference type="EMBL" id="JBBWWR010000006">
    <property type="protein sequence ID" value="KAK8964591.1"/>
    <property type="molecule type" value="Genomic_DNA"/>
</dbReference>
<proteinExistence type="inferred from homology"/>
<accession>A0ABR2MKJ2</accession>
<dbReference type="PANTHER" id="PTHR22100:SF13">
    <property type="entry name" value="WINGS APART-LIKE PROTEIN HOMOLOG"/>
    <property type="match status" value="1"/>
</dbReference>
<evidence type="ECO:0000313" key="4">
    <source>
        <dbReference type="Proteomes" id="UP001412067"/>
    </source>
</evidence>
<comment type="caution">
    <text evidence="3">The sequence shown here is derived from an EMBL/GenBank/DDBJ whole genome shotgun (WGS) entry which is preliminary data.</text>
</comment>
<gene>
    <name evidence="3" type="ORF">KSP40_PGU013404</name>
</gene>
<evidence type="ECO:0000259" key="2">
    <source>
        <dbReference type="Pfam" id="PF07814"/>
    </source>
</evidence>
<reference evidence="3 4" key="1">
    <citation type="journal article" date="2022" name="Nat. Plants">
        <title>Genomes of leafy and leafless Platanthera orchids illuminate the evolution of mycoheterotrophy.</title>
        <authorList>
            <person name="Li M.H."/>
            <person name="Liu K.W."/>
            <person name="Li Z."/>
            <person name="Lu H.C."/>
            <person name="Ye Q.L."/>
            <person name="Zhang D."/>
            <person name="Wang J.Y."/>
            <person name="Li Y.F."/>
            <person name="Zhong Z.M."/>
            <person name="Liu X."/>
            <person name="Yu X."/>
            <person name="Liu D.K."/>
            <person name="Tu X.D."/>
            <person name="Liu B."/>
            <person name="Hao Y."/>
            <person name="Liao X.Y."/>
            <person name="Jiang Y.T."/>
            <person name="Sun W.H."/>
            <person name="Chen J."/>
            <person name="Chen Y.Q."/>
            <person name="Ai Y."/>
            <person name="Zhai J.W."/>
            <person name="Wu S.S."/>
            <person name="Zhou Z."/>
            <person name="Hsiao Y.Y."/>
            <person name="Wu W.L."/>
            <person name="Chen Y.Y."/>
            <person name="Lin Y.F."/>
            <person name="Hsu J.L."/>
            <person name="Li C.Y."/>
            <person name="Wang Z.W."/>
            <person name="Zhao X."/>
            <person name="Zhong W.Y."/>
            <person name="Ma X.K."/>
            <person name="Ma L."/>
            <person name="Huang J."/>
            <person name="Chen G.Z."/>
            <person name="Huang M.Z."/>
            <person name="Huang L."/>
            <person name="Peng D.H."/>
            <person name="Luo Y.B."/>
            <person name="Zou S.Q."/>
            <person name="Chen S.P."/>
            <person name="Lan S."/>
            <person name="Tsai W.C."/>
            <person name="Van de Peer Y."/>
            <person name="Liu Z.J."/>
        </authorList>
    </citation>
    <scope>NUCLEOTIDE SEQUENCE [LARGE SCALE GENOMIC DNA]</scope>
    <source>
        <strain evidence="3">Lor288</strain>
    </source>
</reference>
<evidence type="ECO:0000313" key="3">
    <source>
        <dbReference type="EMBL" id="KAK8964591.1"/>
    </source>
</evidence>
<comment type="similarity">
    <text evidence="1">Belongs to the WAPL family.</text>
</comment>
<dbReference type="PANTHER" id="PTHR22100">
    <property type="entry name" value="WINGS APART-LIKE PROTEIN HOMOLOG"/>
    <property type="match status" value="1"/>
</dbReference>
<feature type="domain" description="Wings apart-like protein C-terminal" evidence="2">
    <location>
        <begin position="98"/>
        <end position="292"/>
    </location>
</feature>